<dbReference type="CDD" id="cd18615">
    <property type="entry name" value="GH130"/>
    <property type="match status" value="1"/>
</dbReference>
<dbReference type="Proteomes" id="UP000199019">
    <property type="component" value="Unassembled WGS sequence"/>
</dbReference>
<dbReference type="PANTHER" id="PTHR34106:SF5">
    <property type="entry name" value="GLYCOSIDASE"/>
    <property type="match status" value="1"/>
</dbReference>
<sequence length="310" mass="33897">MADGDLFHRATVNPVLTPNDWPYRANAVMNPAAVRVDGDTLLLCRVEDREGRSHLTVARSPDGLSGWRVDHEPLLSPSPDAPAEAWGVEDPRVVRLDELDAWAVAYTAYGPAGPAVALALTKDFRSVTRLGVVCPPEDKNAALLPRRVGEHFVLLHRPRTVLGGRADVWLSRSADLRSWLAPERVFSTRPGMWDCEGVGVGPPPLETPEGWLVAYHGVRQTVAGQLYRVGLALLDLEDPVRVVRRSPEWVLGPQAPYELSGDVPGVVFPCGWVHDPATDELRLYYGAADTCIAMAHASLRDVLDFVMTGP</sequence>
<dbReference type="GO" id="GO:0016787">
    <property type="term" value="F:hydrolase activity"/>
    <property type="evidence" value="ECO:0007669"/>
    <property type="project" value="UniProtKB-KW"/>
</dbReference>
<evidence type="ECO:0000256" key="1">
    <source>
        <dbReference type="ARBA" id="ARBA00022676"/>
    </source>
</evidence>
<name>A0A1H9TLW1_9MICO</name>
<gene>
    <name evidence="4" type="ORF">SAMN05216199_1674</name>
</gene>
<evidence type="ECO:0000313" key="4">
    <source>
        <dbReference type="EMBL" id="SER98290.1"/>
    </source>
</evidence>
<evidence type="ECO:0000256" key="2">
    <source>
        <dbReference type="ARBA" id="ARBA00022679"/>
    </source>
</evidence>
<dbReference type="EMBL" id="FOHB01000002">
    <property type="protein sequence ID" value="SER98290.1"/>
    <property type="molecule type" value="Genomic_DNA"/>
</dbReference>
<accession>A0A1H9TLW1</accession>
<comment type="similarity">
    <text evidence="3">Belongs to the glycosyl hydrolase 130 family.</text>
</comment>
<dbReference type="AlphaFoldDB" id="A0A1H9TLW1"/>
<dbReference type="SUPFAM" id="SSF75005">
    <property type="entry name" value="Arabinanase/levansucrase/invertase"/>
    <property type="match status" value="1"/>
</dbReference>
<evidence type="ECO:0000256" key="3">
    <source>
        <dbReference type="ARBA" id="ARBA00024356"/>
    </source>
</evidence>
<dbReference type="Gene3D" id="2.115.10.20">
    <property type="entry name" value="Glycosyl hydrolase domain, family 43"/>
    <property type="match status" value="1"/>
</dbReference>
<dbReference type="PIRSF" id="PIRSF016202">
    <property type="entry name" value="PH1107"/>
    <property type="match status" value="1"/>
</dbReference>
<keyword evidence="4" id="KW-0378">Hydrolase</keyword>
<organism evidence="4 5">
    <name type="scientific">Pedococcus cremeus</name>
    <dbReference type="NCBI Taxonomy" id="587636"/>
    <lineage>
        <taxon>Bacteria</taxon>
        <taxon>Bacillati</taxon>
        <taxon>Actinomycetota</taxon>
        <taxon>Actinomycetes</taxon>
        <taxon>Micrococcales</taxon>
        <taxon>Intrasporangiaceae</taxon>
        <taxon>Pedococcus</taxon>
    </lineage>
</organism>
<dbReference type="InterPro" id="IPR007184">
    <property type="entry name" value="Mannoside_phosphorylase"/>
</dbReference>
<protein>
    <submittedName>
        <fullName evidence="4">Predicted glycosyl hydrolase, GH43/DUF377 family</fullName>
    </submittedName>
</protein>
<dbReference type="GO" id="GO:0016757">
    <property type="term" value="F:glycosyltransferase activity"/>
    <property type="evidence" value="ECO:0007669"/>
    <property type="project" value="UniProtKB-KW"/>
</dbReference>
<proteinExistence type="inferred from homology"/>
<dbReference type="InterPro" id="IPR023296">
    <property type="entry name" value="Glyco_hydro_beta-prop_sf"/>
</dbReference>
<keyword evidence="5" id="KW-1185">Reference proteome</keyword>
<keyword evidence="2" id="KW-0808">Transferase</keyword>
<dbReference type="PANTHER" id="PTHR34106">
    <property type="entry name" value="GLYCOSIDASE"/>
    <property type="match status" value="1"/>
</dbReference>
<evidence type="ECO:0000313" key="5">
    <source>
        <dbReference type="Proteomes" id="UP000199019"/>
    </source>
</evidence>
<dbReference type="Pfam" id="PF04041">
    <property type="entry name" value="Glyco_hydro_130"/>
    <property type="match status" value="1"/>
</dbReference>
<dbReference type="RefSeq" id="WP_218144235.1">
    <property type="nucleotide sequence ID" value="NZ_FOHB01000002.1"/>
</dbReference>
<keyword evidence="1" id="KW-0328">Glycosyltransferase</keyword>
<dbReference type="STRING" id="587636.SAMN05216199_1674"/>
<reference evidence="5" key="1">
    <citation type="submission" date="2016-10" db="EMBL/GenBank/DDBJ databases">
        <authorList>
            <person name="Varghese N."/>
            <person name="Submissions S."/>
        </authorList>
    </citation>
    <scope>NUCLEOTIDE SEQUENCE [LARGE SCALE GENOMIC DNA]</scope>
    <source>
        <strain evidence="5">CGMCC 1.6963</strain>
    </source>
</reference>